<comment type="caution">
    <text evidence="1">The sequence shown here is derived from an EMBL/GenBank/DDBJ whole genome shotgun (WGS) entry which is preliminary data.</text>
</comment>
<dbReference type="Proteomes" id="UP000767446">
    <property type="component" value="Unassembled WGS sequence"/>
</dbReference>
<organism evidence="1 2">
    <name type="scientific">Gomphosphaeria aponina SAG 52.96 = DSM 107014</name>
    <dbReference type="NCBI Taxonomy" id="1521640"/>
    <lineage>
        <taxon>Bacteria</taxon>
        <taxon>Bacillati</taxon>
        <taxon>Cyanobacteriota</taxon>
        <taxon>Cyanophyceae</taxon>
        <taxon>Oscillatoriophycideae</taxon>
        <taxon>Chroococcales</taxon>
        <taxon>Gomphosphaeriaceae</taxon>
        <taxon>Gomphosphaeria</taxon>
    </lineage>
</organism>
<evidence type="ECO:0000313" key="2">
    <source>
        <dbReference type="Proteomes" id="UP000767446"/>
    </source>
</evidence>
<proteinExistence type="predicted"/>
<name>A0A941GS38_9CHRO</name>
<reference evidence="1" key="1">
    <citation type="submission" date="2021-02" db="EMBL/GenBank/DDBJ databases">
        <title>Metagenome analyses of Stigonema ocellatum DSM 106950, Chlorogloea purpurea SAG 13.99 and Gomphosphaeria aponina DSM 107014.</title>
        <authorList>
            <person name="Marter P."/>
            <person name="Huang S."/>
        </authorList>
    </citation>
    <scope>NUCLEOTIDE SEQUENCE</scope>
    <source>
        <strain evidence="1">JP213</strain>
    </source>
</reference>
<dbReference type="EMBL" id="JADQBC010000017">
    <property type="protein sequence ID" value="MBR8827012.1"/>
    <property type="molecule type" value="Genomic_DNA"/>
</dbReference>
<gene>
    <name evidence="1" type="ORF">DSM107014_03740</name>
</gene>
<evidence type="ECO:0000313" key="1">
    <source>
        <dbReference type="EMBL" id="MBR8827012.1"/>
    </source>
</evidence>
<protein>
    <submittedName>
        <fullName evidence="1">Uncharacterized protein</fullName>
    </submittedName>
</protein>
<sequence length="1008" mass="117426">MVNRIVPGNNNLVFVDYGDLLQHIWRAIRDEELFKVSGDRLRLNIDLDKIATKVVNASPQTPVLEPEYHARMATVNFTQEFRERFPGKIRELRDCLKKKLENYLLGENLPIANLLDTLITDLTDYQNREAKLDFSYPFPSHCKLVKQRLSLQKEGGGSNSLLKFHKVTLTVQNINGFDTELKAGLENFIKEQDDNDREELEDILKEITKDTNDPNSDFYRVKRLVDTEVVGQLKREAKIIYLEYLNSNINAQKHPEVIYLQDLIRRLRLINDYLNHPENPDDHYVINYQGVEVDLRQLLSQSHIFDALPIIPIVGGNIGETTDKEKGRREFTFGLKLKLNGKVEARGGVTAFRYYLNLIDPESKEHQAELKNNKEKFIKKVFSVFFVYYFVCASRCEPNKPGYNLRDELQFDPVKSWKSNYLKTFQGDDEVGKTKLLKTVNDYFLGQQNDTVKIQLQIESKIAKLVKLLKNFIKHLPRYSSAEYPKHIIIYKGILQNNIESILETNTFFQKVVRENPKKSLQYLSLEEAEVNSNALLALPAIIKIEDIRYIRMPEKQEFSMEYDLGGIKALPVLFVPKHNTGREQYKNFNQRSLVTFPFTLENGQLSSQQYFTYCFTFFLLVYICLKILLDEAKEQLFVPILRFHLKRRNKSEEKQDLDQQIGNYSKVLAHLLNEEHLANSQGFDITNLNNYKNLNGMSSLYAVIPKNFHFSNPQDQPKLDKLVIMIVSSRECDAKKGNPNRDERISNLVGEIVTVNRRDNGIIQLRKWKSLSENYPTAEMYRQPVVISDAVSNLYREGYRHFLYIAQTPFTDTLNLTQQTDGDNDQLFFHSKNIIRYLYQQHHEIKLYPIFFDKYYVRKLDEKLTTSLYIQDTKELMGLVNDPSQQAVVFFNLFNGITVGKGDDRIYNGVISYATLLNVYQEFLDEKGLRQLVDDTEIKNDILQYLTLLHFSRYEKSRDLSLKLEPYQGIIGDDSVGKLALFKHMNGQAEFNSLAFLTEVKKALWSF</sequence>
<accession>A0A941GS38</accession>
<dbReference type="AlphaFoldDB" id="A0A941GS38"/>